<name>A0A2P2P2Z4_RHIMU</name>
<organism evidence="1">
    <name type="scientific">Rhizophora mucronata</name>
    <name type="common">Asiatic mangrove</name>
    <dbReference type="NCBI Taxonomy" id="61149"/>
    <lineage>
        <taxon>Eukaryota</taxon>
        <taxon>Viridiplantae</taxon>
        <taxon>Streptophyta</taxon>
        <taxon>Embryophyta</taxon>
        <taxon>Tracheophyta</taxon>
        <taxon>Spermatophyta</taxon>
        <taxon>Magnoliopsida</taxon>
        <taxon>eudicotyledons</taxon>
        <taxon>Gunneridae</taxon>
        <taxon>Pentapetalae</taxon>
        <taxon>rosids</taxon>
        <taxon>fabids</taxon>
        <taxon>Malpighiales</taxon>
        <taxon>Rhizophoraceae</taxon>
        <taxon>Rhizophora</taxon>
    </lineage>
</organism>
<dbReference type="EMBL" id="GGEC01068613">
    <property type="protein sequence ID" value="MBX49097.1"/>
    <property type="molecule type" value="Transcribed_RNA"/>
</dbReference>
<evidence type="ECO:0000313" key="1">
    <source>
        <dbReference type="EMBL" id="MBX49097.1"/>
    </source>
</evidence>
<accession>A0A2P2P2Z4</accession>
<dbReference type="AlphaFoldDB" id="A0A2P2P2Z4"/>
<proteinExistence type="predicted"/>
<reference evidence="1" key="1">
    <citation type="submission" date="2018-02" db="EMBL/GenBank/DDBJ databases">
        <title>Rhizophora mucronata_Transcriptome.</title>
        <authorList>
            <person name="Meera S.P."/>
            <person name="Sreeshan A."/>
            <person name="Augustine A."/>
        </authorList>
    </citation>
    <scope>NUCLEOTIDE SEQUENCE</scope>
    <source>
        <tissue evidence="1">Leaf</tissue>
    </source>
</reference>
<sequence length="22" mass="2661">MLHQFFLSIQIFCEFLFEGLPT</sequence>
<protein>
    <submittedName>
        <fullName evidence="1">Uncharacterized protein</fullName>
    </submittedName>
</protein>